<dbReference type="EMBL" id="ACIM02000001">
    <property type="protein sequence ID" value="EEW97298.1"/>
    <property type="molecule type" value="Genomic_DNA"/>
</dbReference>
<evidence type="ECO:0000256" key="5">
    <source>
        <dbReference type="ARBA" id="ARBA00022692"/>
    </source>
</evidence>
<keyword evidence="19" id="KW-1185">Reference proteome</keyword>
<accession>C9LP12</accession>
<evidence type="ECO:0000256" key="11">
    <source>
        <dbReference type="ARBA" id="ARBA00023310"/>
    </source>
</evidence>
<comment type="function">
    <text evidence="12">F(1)F(0) ATP synthase produces ATP from ADP in the presence of a proton or sodium gradient. F-type ATPases consist of two structural domains, F(1) containing the extramembraneous catalytic core and F(0) containing the membrane proton channel, linked together by a central stalk and a peripheral stalk. During catalysis, ATP synthesis in the catalytic domain of F(1) is coupled via a rotary mechanism of the central stalk subunits to proton translocation.</text>
</comment>
<keyword evidence="8" id="KW-0406">Ion transport</keyword>
<keyword evidence="3" id="KW-0813">Transport</keyword>
<dbReference type="GO" id="GO:0015986">
    <property type="term" value="P:proton motive force-driven ATP synthesis"/>
    <property type="evidence" value="ECO:0007669"/>
    <property type="project" value="InterPro"/>
</dbReference>
<reference evidence="18" key="1">
    <citation type="submission" date="2009-09" db="EMBL/GenBank/DDBJ databases">
        <authorList>
            <person name="Weinstock G."/>
            <person name="Sodergren E."/>
            <person name="Clifton S."/>
            <person name="Fulton L."/>
            <person name="Fulton B."/>
            <person name="Courtney L."/>
            <person name="Fronick C."/>
            <person name="Harrison M."/>
            <person name="Strong C."/>
            <person name="Farmer C."/>
            <person name="Delahaunty K."/>
            <person name="Markovic C."/>
            <person name="Hall O."/>
            <person name="Minx P."/>
            <person name="Tomlinson C."/>
            <person name="Mitreva M."/>
            <person name="Nelson J."/>
            <person name="Hou S."/>
            <person name="Wollam A."/>
            <person name="Pepin K.H."/>
            <person name="Johnson M."/>
            <person name="Bhonagiri V."/>
            <person name="Nash W.E."/>
            <person name="Warren W."/>
            <person name="Chinwalla A."/>
            <person name="Mardis E.R."/>
            <person name="Wilson R.K."/>
        </authorList>
    </citation>
    <scope>NUCLEOTIDE SEQUENCE [LARGE SCALE GENOMIC DNA]</scope>
    <source>
        <strain evidence="18">DSM 15470</strain>
    </source>
</reference>
<dbReference type="AlphaFoldDB" id="C9LP12"/>
<feature type="transmembrane region" description="Helical" evidence="16">
    <location>
        <begin position="82"/>
        <end position="112"/>
    </location>
</feature>
<dbReference type="Proteomes" id="UP000004736">
    <property type="component" value="Unassembled WGS sequence"/>
</dbReference>
<dbReference type="InterPro" id="IPR000454">
    <property type="entry name" value="ATP_synth_F0_csu"/>
</dbReference>
<evidence type="ECO:0000256" key="8">
    <source>
        <dbReference type="ARBA" id="ARBA00023065"/>
    </source>
</evidence>
<evidence type="ECO:0000313" key="19">
    <source>
        <dbReference type="Proteomes" id="UP000004736"/>
    </source>
</evidence>
<evidence type="ECO:0000256" key="14">
    <source>
        <dbReference type="ARBA" id="ARBA00032200"/>
    </source>
</evidence>
<dbReference type="GO" id="GO:0015078">
    <property type="term" value="F:proton transmembrane transporter activity"/>
    <property type="evidence" value="ECO:0007669"/>
    <property type="project" value="InterPro"/>
</dbReference>
<dbReference type="STRING" id="592028.GCWU000321_01286"/>
<dbReference type="InterPro" id="IPR035921">
    <property type="entry name" value="F/V-ATP_Csub_sf"/>
</dbReference>
<dbReference type="PROSITE" id="PS00605">
    <property type="entry name" value="ATPASE_C"/>
    <property type="match status" value="1"/>
</dbReference>
<dbReference type="HOGENOM" id="CLU_148047_1_2_9"/>
<organism evidence="18 19">
    <name type="scientific">Dialister invisus DSM 15470</name>
    <dbReference type="NCBI Taxonomy" id="592028"/>
    <lineage>
        <taxon>Bacteria</taxon>
        <taxon>Bacillati</taxon>
        <taxon>Bacillota</taxon>
        <taxon>Negativicutes</taxon>
        <taxon>Veillonellales</taxon>
        <taxon>Veillonellaceae</taxon>
        <taxon>Dialister</taxon>
    </lineage>
</organism>
<protein>
    <recommendedName>
        <fullName evidence="14">ATP synthase F(0) sector subunit c</fullName>
    </recommendedName>
    <alternativeName>
        <fullName evidence="15">F-type ATPase subunit c</fullName>
    </alternativeName>
    <alternativeName>
        <fullName evidence="13">Lipid-binding protein</fullName>
    </alternativeName>
</protein>
<evidence type="ECO:0000256" key="3">
    <source>
        <dbReference type="ARBA" id="ARBA00022448"/>
    </source>
</evidence>
<evidence type="ECO:0000313" key="18">
    <source>
        <dbReference type="EMBL" id="EEW97298.1"/>
    </source>
</evidence>
<comment type="caution">
    <text evidence="18">The sequence shown here is derived from an EMBL/GenBank/DDBJ whole genome shotgun (WGS) entry which is preliminary data.</text>
</comment>
<evidence type="ECO:0000256" key="13">
    <source>
        <dbReference type="ARBA" id="ARBA00030961"/>
    </source>
</evidence>
<keyword evidence="7 16" id="KW-1133">Transmembrane helix</keyword>
<evidence type="ECO:0000256" key="15">
    <source>
        <dbReference type="ARBA" id="ARBA00032887"/>
    </source>
</evidence>
<keyword evidence="18" id="KW-0378">Hydrolase</keyword>
<evidence type="ECO:0000256" key="6">
    <source>
        <dbReference type="ARBA" id="ARBA00022781"/>
    </source>
</evidence>
<feature type="transmembrane region" description="Helical" evidence="16">
    <location>
        <begin position="39"/>
        <end position="61"/>
    </location>
</feature>
<evidence type="ECO:0000256" key="9">
    <source>
        <dbReference type="ARBA" id="ARBA00023121"/>
    </source>
</evidence>
<dbReference type="PRINTS" id="PR00124">
    <property type="entry name" value="ATPASEC"/>
</dbReference>
<dbReference type="Pfam" id="PF00137">
    <property type="entry name" value="ATP-synt_C"/>
    <property type="match status" value="1"/>
</dbReference>
<keyword evidence="11" id="KW-0066">ATP synthesis</keyword>
<dbReference type="NCBIfam" id="TIGR01260">
    <property type="entry name" value="ATP_synt_c"/>
    <property type="match status" value="1"/>
</dbReference>
<comment type="similarity">
    <text evidence="2">Belongs to the ATPase C chain family.</text>
</comment>
<comment type="subcellular location">
    <subcellularLocation>
        <location evidence="1">Membrane</location>
        <topology evidence="1">Multi-pass membrane protein</topology>
    </subcellularLocation>
</comment>
<dbReference type="InterPro" id="IPR038662">
    <property type="entry name" value="ATP_synth_F0_csu_sf"/>
</dbReference>
<feature type="domain" description="V-ATPase proteolipid subunit C-like" evidence="17">
    <location>
        <begin position="46"/>
        <end position="109"/>
    </location>
</feature>
<evidence type="ECO:0000256" key="1">
    <source>
        <dbReference type="ARBA" id="ARBA00004141"/>
    </source>
</evidence>
<dbReference type="CDD" id="cd18185">
    <property type="entry name" value="ATP-synt_Fo_c_ATPE"/>
    <property type="match status" value="1"/>
</dbReference>
<evidence type="ECO:0000259" key="17">
    <source>
        <dbReference type="Pfam" id="PF00137"/>
    </source>
</evidence>
<evidence type="ECO:0000256" key="12">
    <source>
        <dbReference type="ARBA" id="ARBA00025198"/>
    </source>
</evidence>
<evidence type="ECO:0000256" key="10">
    <source>
        <dbReference type="ARBA" id="ARBA00023136"/>
    </source>
</evidence>
<dbReference type="InterPro" id="IPR020537">
    <property type="entry name" value="ATP_synth_F0_csu_DDCD_BS"/>
</dbReference>
<dbReference type="GO" id="GO:0008289">
    <property type="term" value="F:lipid binding"/>
    <property type="evidence" value="ECO:0007669"/>
    <property type="project" value="UniProtKB-KW"/>
</dbReference>
<keyword evidence="9" id="KW-0446">Lipid-binding</keyword>
<dbReference type="SUPFAM" id="SSF81333">
    <property type="entry name" value="F1F0 ATP synthase subunit C"/>
    <property type="match status" value="1"/>
</dbReference>
<dbReference type="GO" id="GO:0033177">
    <property type="term" value="C:proton-transporting two-sector ATPase complex, proton-transporting domain"/>
    <property type="evidence" value="ECO:0007669"/>
    <property type="project" value="InterPro"/>
</dbReference>
<dbReference type="InterPro" id="IPR005953">
    <property type="entry name" value="ATP_synth_csu_bac/chlpt"/>
</dbReference>
<dbReference type="NCBIfam" id="NF005363">
    <property type="entry name" value="PRK06876.1"/>
    <property type="match status" value="1"/>
</dbReference>
<evidence type="ECO:0000256" key="16">
    <source>
        <dbReference type="SAM" id="Phobius"/>
    </source>
</evidence>
<dbReference type="GO" id="GO:0045259">
    <property type="term" value="C:proton-transporting ATP synthase complex"/>
    <property type="evidence" value="ECO:0007669"/>
    <property type="project" value="UniProtKB-KW"/>
</dbReference>
<evidence type="ECO:0000256" key="2">
    <source>
        <dbReference type="ARBA" id="ARBA00006704"/>
    </source>
</evidence>
<keyword evidence="5 16" id="KW-0812">Transmembrane</keyword>
<dbReference type="InterPro" id="IPR002379">
    <property type="entry name" value="ATPase_proteolipid_c-like_dom"/>
</dbReference>
<dbReference type="GO" id="GO:0016787">
    <property type="term" value="F:hydrolase activity"/>
    <property type="evidence" value="ECO:0007669"/>
    <property type="project" value="UniProtKB-KW"/>
</dbReference>
<dbReference type="eggNOG" id="COG0636">
    <property type="taxonomic scope" value="Bacteria"/>
</dbReference>
<keyword evidence="10 16" id="KW-0472">Membrane</keyword>
<dbReference type="Gene3D" id="1.20.20.10">
    <property type="entry name" value="F1F0 ATP synthase subunit C"/>
    <property type="match status" value="1"/>
</dbReference>
<keyword evidence="6" id="KW-0375">Hydrogen ion transport</keyword>
<proteinExistence type="inferred from homology"/>
<gene>
    <name evidence="18" type="primary">atpE</name>
    <name evidence="18" type="ORF">GCWU000321_01286</name>
</gene>
<evidence type="ECO:0000256" key="7">
    <source>
        <dbReference type="ARBA" id="ARBA00022989"/>
    </source>
</evidence>
<sequence length="117" mass="12529">MGAALRKMPGRRPRNGTHYIRKNRDITFLGGIITMDQTIVVQYSLIASALIAAVSAFAAAFNDAKVASHAIDGMTRQPEMQGQLFTSMLVGIGLVESIPIIAIVISLVLVFANPFLG</sequence>
<name>C9LP12_9FIRM</name>
<keyword evidence="4" id="KW-0138">CF(0)</keyword>
<evidence type="ECO:0000256" key="4">
    <source>
        <dbReference type="ARBA" id="ARBA00022547"/>
    </source>
</evidence>